<dbReference type="Pfam" id="PF08282">
    <property type="entry name" value="Hydrolase_3"/>
    <property type="match status" value="1"/>
</dbReference>
<evidence type="ECO:0000313" key="1">
    <source>
        <dbReference type="EMBL" id="MBB5887796.1"/>
    </source>
</evidence>
<dbReference type="EMBL" id="JACHHV010000008">
    <property type="protein sequence ID" value="MBB5887796.1"/>
    <property type="molecule type" value="Genomic_DNA"/>
</dbReference>
<accession>A0A841C1K5</accession>
<dbReference type="Gene3D" id="3.40.50.1000">
    <property type="entry name" value="HAD superfamily/HAD-like"/>
    <property type="match status" value="1"/>
</dbReference>
<dbReference type="Proteomes" id="UP000562464">
    <property type="component" value="Unassembled WGS sequence"/>
</dbReference>
<dbReference type="PANTHER" id="PTHR10000">
    <property type="entry name" value="PHOSPHOSERINE PHOSPHATASE"/>
    <property type="match status" value="1"/>
</dbReference>
<dbReference type="GO" id="GO:0005829">
    <property type="term" value="C:cytosol"/>
    <property type="evidence" value="ECO:0007669"/>
    <property type="project" value="TreeGrafter"/>
</dbReference>
<dbReference type="PANTHER" id="PTHR10000:SF55">
    <property type="entry name" value="5-AMINO-6-(5-PHOSPHO-D-RIBITYLAMINO)URACIL PHOSPHATASE YCSE"/>
    <property type="match status" value="1"/>
</dbReference>
<keyword evidence="2" id="KW-1185">Reference proteome</keyword>
<dbReference type="InterPro" id="IPR023214">
    <property type="entry name" value="HAD_sf"/>
</dbReference>
<dbReference type="InterPro" id="IPR036412">
    <property type="entry name" value="HAD-like_sf"/>
</dbReference>
<dbReference type="RefSeq" id="WP_183539288.1">
    <property type="nucleotide sequence ID" value="NZ_DASWOY010000027.1"/>
</dbReference>
<dbReference type="InterPro" id="IPR006379">
    <property type="entry name" value="HAD-SF_hydro_IIB"/>
</dbReference>
<name>A0A841C1K5_9LACT</name>
<evidence type="ECO:0000313" key="2">
    <source>
        <dbReference type="Proteomes" id="UP000562464"/>
    </source>
</evidence>
<dbReference type="NCBIfam" id="TIGR00099">
    <property type="entry name" value="Cof-subfamily"/>
    <property type="match status" value="1"/>
</dbReference>
<dbReference type="GO" id="GO:0016791">
    <property type="term" value="F:phosphatase activity"/>
    <property type="evidence" value="ECO:0007669"/>
    <property type="project" value="TreeGrafter"/>
</dbReference>
<reference evidence="1 2" key="1">
    <citation type="submission" date="2020-08" db="EMBL/GenBank/DDBJ databases">
        <title>Genomic Encyclopedia of Type Strains, Phase IV (KMG-IV): sequencing the most valuable type-strain genomes for metagenomic binning, comparative biology and taxonomic classification.</title>
        <authorList>
            <person name="Goeker M."/>
        </authorList>
    </citation>
    <scope>NUCLEOTIDE SEQUENCE [LARGE SCALE GENOMIC DNA]</scope>
    <source>
        <strain evidence="1 2">DSM 14925</strain>
    </source>
</reference>
<dbReference type="AlphaFoldDB" id="A0A841C1K5"/>
<dbReference type="SUPFAM" id="SSF56784">
    <property type="entry name" value="HAD-like"/>
    <property type="match status" value="1"/>
</dbReference>
<organism evidence="1 2">
    <name type="scientific">Lactovum miscens</name>
    <dbReference type="NCBI Taxonomy" id="190387"/>
    <lineage>
        <taxon>Bacteria</taxon>
        <taxon>Bacillati</taxon>
        <taxon>Bacillota</taxon>
        <taxon>Bacilli</taxon>
        <taxon>Lactobacillales</taxon>
        <taxon>Streptococcaceae</taxon>
        <taxon>Lactovum</taxon>
    </lineage>
</organism>
<gene>
    <name evidence="1" type="ORF">HNQ37_000673</name>
</gene>
<protein>
    <recommendedName>
        <fullName evidence="3">Cof-type HAD-IIB family hydrolase</fullName>
    </recommendedName>
</protein>
<dbReference type="InterPro" id="IPR000150">
    <property type="entry name" value="Cof"/>
</dbReference>
<evidence type="ECO:0008006" key="3">
    <source>
        <dbReference type="Google" id="ProtNLM"/>
    </source>
</evidence>
<dbReference type="Gene3D" id="3.30.1240.10">
    <property type="match status" value="1"/>
</dbReference>
<dbReference type="NCBIfam" id="TIGR01484">
    <property type="entry name" value="HAD-SF-IIB"/>
    <property type="match status" value="1"/>
</dbReference>
<proteinExistence type="predicted"/>
<comment type="caution">
    <text evidence="1">The sequence shown here is derived from an EMBL/GenBank/DDBJ whole genome shotgun (WGS) entry which is preliminary data.</text>
</comment>
<sequence>MINLIVTDVDGTLASHEGIPERNLEAIRYARAKGVMFGIATGRDYGTLLERTEPANLTMDCAILGNGAQFVNARGEVLSSAYLDKESFIPVTDILESFDLPYMVFTTDGFYSVDPDETKNQFVTRSVLKFGAKPEDFEQGGSLSKMACANLKPLGDKLEFLKRDLEILKVESFSRELGPIELGKEKLANLEGISYLSSFMDNIEITDLHAQKGFILEEAIERFGFKKEEVMVLGDGLNDSSLFDLFEYSFAPANAEEEIKAKAYKVVSSCEEGAVADAIYEMI</sequence>
<dbReference type="GO" id="GO:0000287">
    <property type="term" value="F:magnesium ion binding"/>
    <property type="evidence" value="ECO:0007669"/>
    <property type="project" value="TreeGrafter"/>
</dbReference>